<sequence length="1096" mass="118397">MKLPVLALTLLTTTGVLAQQADDGFGRKHKTTPAKSGIAQKLNAVVIPAPKSQSGAQLLASSNRTRLSIQPMRLRVVRDSSTGLPVYIEQKLSESAKASRAKKSGARLSATAATSVAFQFIGQVKGLLKLDNPQANFRVAKTETDDLGQIHVRLSQTHDGIPVLGAELVAHLTDGDVSLLNGRYQPVPADLSTKPKLALADVSARALKDVRKTSVVRTFGDNILNMKPTEGDLCVFVANDVAKLAYQLTVRPNILERWEYVIDAQTGEILDKYDNTCTFVGPTRASAKDLNGVTRTFQTYQDANAYYMIDASRPMYKAATSKIPNDPVGALWTVDAKNTFGDNQKVYQITSGNNSDWTPTAVSAHYNAGVAYEYYRTTFNRNALNGSGGTMISLVNVTDDDGKGLDNAYWNGKIMAYGNGKLLKPLAGGLDVAGHEMTHGVIQNTANLQYKSQSGAINESMADVFGAMIDRDDWKLGEDIATPNVLPSGALRDLSNPNQGGKAKDPNGYQPATMAQYEQTTEDNGGVHINSGIPNFAYYKFATSIGKDKAERVYYRALTTYLVRTSQFLDLRLAVIKAAGDLYGATGAEVAAAKSAFDAVGIVEGQTAPDPGKQPDLPVASGQDLLLLADAGDSKVYSTNLAVKPAKFDLKSSLGLMHRPSVTDDGKFAYYVTTDKRIRAVNLTGTPNETIISDETIWDNVAISKDGTKLAALTADKDGSIYVYSYDKKKWAEFKLYNPTYSEGVATGDVQYADSFEWDFSGENIVYDAYNELSSPTGGSIDYWDVGFINVWNNKAGDFAKGEIEKLFSDLEDGESVGNPSFSKNSPDVIAFDYMNETDDTYYVLAADLSKGSLESIYENNTLGFPSYSRLDDKLVFSTETNSREDVASINLAADKVSPSGSATVLYTDAKWPVWYTQATRALPTKTAQTITFDAIADRYTNQGDLTLKATSTSNLSVSFLVRSGPASINGNVLKVSGVGSVTVRAYQDGNTQFYAATAVDRTFTVLAVTANEPTWADALEVYPNPVSNVLNVELPSSEAVDKVSLKATNGATVAEPSVKTRQKTLTLDVSQLPKGMYLLQVQTANGVANRKIVKE</sequence>
<comment type="caution">
    <text evidence="18">The sequence shown here is derived from an EMBL/GenBank/DDBJ whole genome shotgun (WGS) entry which is preliminary data.</text>
</comment>
<evidence type="ECO:0000313" key="18">
    <source>
        <dbReference type="EMBL" id="NDU98791.1"/>
    </source>
</evidence>
<dbReference type="Pfam" id="PF02868">
    <property type="entry name" value="Peptidase_M4_C"/>
    <property type="match status" value="1"/>
</dbReference>
<dbReference type="Gene3D" id="3.10.450.490">
    <property type="match status" value="1"/>
</dbReference>
<gene>
    <name evidence="18" type="ORF">GK108_28160</name>
</gene>
<dbReference type="InterPro" id="IPR011096">
    <property type="entry name" value="FTP_domain"/>
</dbReference>
<dbReference type="NCBIfam" id="TIGR04183">
    <property type="entry name" value="Por_Secre_tail"/>
    <property type="match status" value="1"/>
</dbReference>
<dbReference type="GO" id="GO:0006508">
    <property type="term" value="P:proteolysis"/>
    <property type="evidence" value="ECO:0007669"/>
    <property type="project" value="UniProtKB-KW"/>
</dbReference>
<dbReference type="EMBL" id="JAAFZH010000020">
    <property type="protein sequence ID" value="NDU98791.1"/>
    <property type="molecule type" value="Genomic_DNA"/>
</dbReference>
<dbReference type="Gene3D" id="1.10.390.10">
    <property type="entry name" value="Neutral Protease Domain 2"/>
    <property type="match status" value="1"/>
</dbReference>
<accession>A0A6L9LHV2</accession>
<keyword evidence="8" id="KW-0482">Metalloprotease</keyword>
<dbReference type="CDD" id="cd09597">
    <property type="entry name" value="M4_TLP"/>
    <property type="match status" value="1"/>
</dbReference>
<dbReference type="InterPro" id="IPR025711">
    <property type="entry name" value="PepSY"/>
</dbReference>
<evidence type="ECO:0000259" key="13">
    <source>
        <dbReference type="Pfam" id="PF01447"/>
    </source>
</evidence>
<evidence type="ECO:0000256" key="4">
    <source>
        <dbReference type="ARBA" id="ARBA00022723"/>
    </source>
</evidence>
<dbReference type="GO" id="GO:0004222">
    <property type="term" value="F:metalloendopeptidase activity"/>
    <property type="evidence" value="ECO:0007669"/>
    <property type="project" value="InterPro"/>
</dbReference>
<evidence type="ECO:0000256" key="12">
    <source>
        <dbReference type="SAM" id="SignalP"/>
    </source>
</evidence>
<feature type="domain" description="FTP" evidence="16">
    <location>
        <begin position="135"/>
        <end position="184"/>
    </location>
</feature>
<dbReference type="InterPro" id="IPR013856">
    <property type="entry name" value="Peptidase_M4_domain"/>
</dbReference>
<evidence type="ECO:0000256" key="6">
    <source>
        <dbReference type="ARBA" id="ARBA00022801"/>
    </source>
</evidence>
<keyword evidence="5 12" id="KW-0732">Signal</keyword>
<feature type="domain" description="PepSY" evidence="15">
    <location>
        <begin position="231"/>
        <end position="272"/>
    </location>
</feature>
<dbReference type="InterPro" id="IPR027268">
    <property type="entry name" value="Peptidase_M4/M1_CTD_sf"/>
</dbReference>
<dbReference type="GO" id="GO:0046872">
    <property type="term" value="F:metal ion binding"/>
    <property type="evidence" value="ECO:0007669"/>
    <property type="project" value="UniProtKB-KW"/>
</dbReference>
<dbReference type="InterPro" id="IPR026444">
    <property type="entry name" value="Secre_tail"/>
</dbReference>
<evidence type="ECO:0000256" key="2">
    <source>
        <dbReference type="ARBA" id="ARBA00009388"/>
    </source>
</evidence>
<evidence type="ECO:0000259" key="16">
    <source>
        <dbReference type="Pfam" id="PF07504"/>
    </source>
</evidence>
<evidence type="ECO:0000313" key="19">
    <source>
        <dbReference type="Proteomes" id="UP000474175"/>
    </source>
</evidence>
<feature type="chain" id="PRO_5026650850" evidence="12">
    <location>
        <begin position="19"/>
        <end position="1096"/>
    </location>
</feature>
<evidence type="ECO:0000256" key="8">
    <source>
        <dbReference type="ARBA" id="ARBA00023049"/>
    </source>
</evidence>
<evidence type="ECO:0000256" key="7">
    <source>
        <dbReference type="ARBA" id="ARBA00022833"/>
    </source>
</evidence>
<proteinExistence type="inferred from homology"/>
<keyword evidence="19" id="KW-1185">Reference proteome</keyword>
<feature type="domain" description="Secretion system C-terminal sorting" evidence="17">
    <location>
        <begin position="1022"/>
        <end position="1094"/>
    </location>
</feature>
<comment type="similarity">
    <text evidence="2">Belongs to the peptidase M4 family.</text>
</comment>
<dbReference type="InterPro" id="IPR023612">
    <property type="entry name" value="Peptidase_M4"/>
</dbReference>
<dbReference type="InterPro" id="IPR050728">
    <property type="entry name" value="Zinc_Metalloprotease_M4"/>
</dbReference>
<dbReference type="Gene3D" id="2.120.10.30">
    <property type="entry name" value="TolB, C-terminal domain"/>
    <property type="match status" value="1"/>
</dbReference>
<evidence type="ECO:0000256" key="11">
    <source>
        <dbReference type="SAM" id="MobiDB-lite"/>
    </source>
</evidence>
<evidence type="ECO:0000259" key="17">
    <source>
        <dbReference type="Pfam" id="PF18962"/>
    </source>
</evidence>
<dbReference type="Pfam" id="PF18962">
    <property type="entry name" value="Por_Secre_tail"/>
    <property type="match status" value="1"/>
</dbReference>
<evidence type="ECO:0000256" key="3">
    <source>
        <dbReference type="ARBA" id="ARBA00022670"/>
    </source>
</evidence>
<dbReference type="Proteomes" id="UP000474175">
    <property type="component" value="Unassembled WGS sequence"/>
</dbReference>
<feature type="active site" evidence="10">
    <location>
        <position position="436"/>
    </location>
</feature>
<dbReference type="Pfam" id="PF07504">
    <property type="entry name" value="FTP"/>
    <property type="match status" value="1"/>
</dbReference>
<dbReference type="InterPro" id="IPR001570">
    <property type="entry name" value="Peptidase_M4_C_domain"/>
</dbReference>
<dbReference type="SUPFAM" id="SSF55486">
    <property type="entry name" value="Metalloproteases ('zincins'), catalytic domain"/>
    <property type="match status" value="1"/>
</dbReference>
<evidence type="ECO:0000256" key="9">
    <source>
        <dbReference type="ARBA" id="ARBA00023145"/>
    </source>
</evidence>
<dbReference type="PANTHER" id="PTHR33794">
    <property type="entry name" value="BACILLOLYSIN"/>
    <property type="match status" value="1"/>
</dbReference>
<evidence type="ECO:0000256" key="1">
    <source>
        <dbReference type="ARBA" id="ARBA00001947"/>
    </source>
</evidence>
<name>A0A6L9LHV2_9BACT</name>
<keyword evidence="4" id="KW-0479">Metal-binding</keyword>
<dbReference type="PANTHER" id="PTHR33794:SF1">
    <property type="entry name" value="BACILLOLYSIN"/>
    <property type="match status" value="1"/>
</dbReference>
<feature type="domain" description="Peptidase M4 C-terminal" evidence="14">
    <location>
        <begin position="446"/>
        <end position="602"/>
    </location>
</feature>
<evidence type="ECO:0000256" key="5">
    <source>
        <dbReference type="ARBA" id="ARBA00022729"/>
    </source>
</evidence>
<keyword evidence="3" id="KW-0645">Protease</keyword>
<dbReference type="Pfam" id="PF01447">
    <property type="entry name" value="Peptidase_M4"/>
    <property type="match status" value="1"/>
</dbReference>
<dbReference type="Pfam" id="PF03413">
    <property type="entry name" value="PepSY"/>
    <property type="match status" value="1"/>
</dbReference>
<dbReference type="InterPro" id="IPR011042">
    <property type="entry name" value="6-blade_b-propeller_TolB-like"/>
</dbReference>
<dbReference type="PRINTS" id="PR00730">
    <property type="entry name" value="THERMOLYSIN"/>
</dbReference>
<keyword evidence="6" id="KW-0378">Hydrolase</keyword>
<feature type="region of interest" description="Disordered" evidence="11">
    <location>
        <begin position="489"/>
        <end position="510"/>
    </location>
</feature>
<keyword evidence="7" id="KW-0862">Zinc</keyword>
<dbReference type="Gene3D" id="3.10.170.10">
    <property type="match status" value="1"/>
</dbReference>
<protein>
    <submittedName>
        <fullName evidence="18">T9SS type A sorting domain-containing protein</fullName>
    </submittedName>
</protein>
<keyword evidence="9" id="KW-0865">Zymogen</keyword>
<evidence type="ECO:0000259" key="15">
    <source>
        <dbReference type="Pfam" id="PF03413"/>
    </source>
</evidence>
<comment type="cofactor">
    <cofactor evidence="1">
        <name>Zn(2+)</name>
        <dbReference type="ChEBI" id="CHEBI:29105"/>
    </cofactor>
</comment>
<dbReference type="RefSeq" id="WP_163954922.1">
    <property type="nucleotide sequence ID" value="NZ_JAAFZH010000020.1"/>
</dbReference>
<organism evidence="18 19">
    <name type="scientific">Spirosoma terrae</name>
    <dbReference type="NCBI Taxonomy" id="1968276"/>
    <lineage>
        <taxon>Bacteria</taxon>
        <taxon>Pseudomonadati</taxon>
        <taxon>Bacteroidota</taxon>
        <taxon>Cytophagia</taxon>
        <taxon>Cytophagales</taxon>
        <taxon>Cytophagaceae</taxon>
        <taxon>Spirosoma</taxon>
    </lineage>
</organism>
<dbReference type="SUPFAM" id="SSF82171">
    <property type="entry name" value="DPP6 N-terminal domain-like"/>
    <property type="match status" value="1"/>
</dbReference>
<evidence type="ECO:0000259" key="14">
    <source>
        <dbReference type="Pfam" id="PF02868"/>
    </source>
</evidence>
<feature type="domain" description="Peptidase M4" evidence="13">
    <location>
        <begin position="287"/>
        <end position="443"/>
    </location>
</feature>
<feature type="active site" description="Proton donor" evidence="10">
    <location>
        <position position="528"/>
    </location>
</feature>
<dbReference type="AlphaFoldDB" id="A0A6L9LHV2"/>
<reference evidence="18 19" key="1">
    <citation type="submission" date="2020-02" db="EMBL/GenBank/DDBJ databases">
        <title>Draft genome sequence of two Spirosoma agri KCTC 52727 and Spirosoma terrae KCTC 52035.</title>
        <authorList>
            <person name="Rojas J."/>
            <person name="Ambika Manirajan B."/>
            <person name="Suarez C."/>
            <person name="Ratering S."/>
            <person name="Schnell S."/>
        </authorList>
    </citation>
    <scope>NUCLEOTIDE SEQUENCE [LARGE SCALE GENOMIC DNA]</scope>
    <source>
        <strain evidence="18 19">KCTC 52035</strain>
    </source>
</reference>
<evidence type="ECO:0000256" key="10">
    <source>
        <dbReference type="PIRSR" id="PIRSR623612-1"/>
    </source>
</evidence>
<feature type="signal peptide" evidence="12">
    <location>
        <begin position="1"/>
        <end position="18"/>
    </location>
</feature>